<evidence type="ECO:0000259" key="2">
    <source>
        <dbReference type="Pfam" id="PF08268"/>
    </source>
</evidence>
<dbReference type="PANTHER" id="PTHR31790">
    <property type="entry name" value="OS02G0783600 PROTEIN"/>
    <property type="match status" value="1"/>
</dbReference>
<dbReference type="PANTHER" id="PTHR31790:SF577">
    <property type="entry name" value="F-BOX PROTEIN CPR30-LIKE"/>
    <property type="match status" value="1"/>
</dbReference>
<feature type="region of interest" description="Disordered" evidence="1">
    <location>
        <begin position="1"/>
        <end position="30"/>
    </location>
</feature>
<keyword evidence="4" id="KW-1185">Reference proteome</keyword>
<dbReference type="Pfam" id="PF08268">
    <property type="entry name" value="FBA_3"/>
    <property type="match status" value="1"/>
</dbReference>
<protein>
    <recommendedName>
        <fullName evidence="2">F-box associated beta-propeller type 3 domain-containing protein</fullName>
    </recommendedName>
</protein>
<reference evidence="3" key="1">
    <citation type="submission" date="2023-08" db="EMBL/GenBank/DDBJ databases">
        <title>A de novo genome assembly of Solanum verrucosum Schlechtendal, a Mexican diploid species geographically isolated from the other diploid A-genome species in potato relatives.</title>
        <authorList>
            <person name="Hosaka K."/>
        </authorList>
    </citation>
    <scope>NUCLEOTIDE SEQUENCE</scope>
    <source>
        <tissue evidence="3">Young leaves</tissue>
    </source>
</reference>
<evidence type="ECO:0000313" key="4">
    <source>
        <dbReference type="Proteomes" id="UP001234989"/>
    </source>
</evidence>
<dbReference type="EMBL" id="CP133612">
    <property type="protein sequence ID" value="WMV07130.1"/>
    <property type="molecule type" value="Genomic_DNA"/>
</dbReference>
<dbReference type="Proteomes" id="UP001234989">
    <property type="component" value="Chromosome 1"/>
</dbReference>
<evidence type="ECO:0000256" key="1">
    <source>
        <dbReference type="SAM" id="MobiDB-lite"/>
    </source>
</evidence>
<dbReference type="AlphaFoldDB" id="A0AAF0PNT4"/>
<dbReference type="InterPro" id="IPR052361">
    <property type="entry name" value="F-box_domain"/>
</dbReference>
<evidence type="ECO:0000313" key="3">
    <source>
        <dbReference type="EMBL" id="WMV07130.1"/>
    </source>
</evidence>
<organism evidence="3 4">
    <name type="scientific">Solanum verrucosum</name>
    <dbReference type="NCBI Taxonomy" id="315347"/>
    <lineage>
        <taxon>Eukaryota</taxon>
        <taxon>Viridiplantae</taxon>
        <taxon>Streptophyta</taxon>
        <taxon>Embryophyta</taxon>
        <taxon>Tracheophyta</taxon>
        <taxon>Spermatophyta</taxon>
        <taxon>Magnoliopsida</taxon>
        <taxon>eudicotyledons</taxon>
        <taxon>Gunneridae</taxon>
        <taxon>Pentapetalae</taxon>
        <taxon>asterids</taxon>
        <taxon>lamiids</taxon>
        <taxon>Solanales</taxon>
        <taxon>Solanaceae</taxon>
        <taxon>Solanoideae</taxon>
        <taxon>Solaneae</taxon>
        <taxon>Solanum</taxon>
    </lineage>
</organism>
<gene>
    <name evidence="3" type="ORF">MTR67_000515</name>
</gene>
<dbReference type="InterPro" id="IPR013187">
    <property type="entry name" value="F-box-assoc_dom_typ3"/>
</dbReference>
<feature type="domain" description="F-box associated beta-propeller type 3" evidence="2">
    <location>
        <begin position="182"/>
        <end position="430"/>
    </location>
</feature>
<name>A0AAF0PNT4_SOLVR</name>
<proteinExistence type="predicted"/>
<dbReference type="NCBIfam" id="TIGR01640">
    <property type="entry name" value="F_box_assoc_1"/>
    <property type="match status" value="1"/>
</dbReference>
<accession>A0AAF0PNT4</accession>
<sequence length="482" mass="55095">MKQKMEPLSLRPRDKEGTHRDFEGAGVSSKEEQDIIRKAKLFNQMCEGESVVTPSNKANHIDIVDHDQIDDCVETNLLDTFLETLVGRDDAASTTKALALLEANSGIEVCQRLLKNWKQLRPLTQKFIALVAEMKVLDEENEALEESSDTSIRLYKKTKHTHVSCGKASSTKAMRIDFQDEILMDILSRIPDHYCHIYGSCNGLVLVGIFDRYDKQLLLWNPSMRESTVLPRPEFVTRYSTFGLGYDATSDDYKVLKLDQGYSGDIHLQPSYEILALKSGSWRKIRNYPSRICPNTGYTLEIEPKFDEDHNMEPLAFLNGAFHWVGFLGNHCIVSFSSSSDNMVFGEISLPEPPTFRIYRLGMNSDYGVSVLGGMLCFYCTHYQWQMDDTFKLWIMKDYGVKESWTEIFTLKETRFHSIVPKYRFADGEFLLCCKLDGHSVFRTSKGPFGLWPHIGIHQDGVVYTESLISPKSLLQRVINHV</sequence>
<dbReference type="InterPro" id="IPR017451">
    <property type="entry name" value="F-box-assoc_interact_dom"/>
</dbReference>
<feature type="compositionally biased region" description="Basic and acidic residues" evidence="1">
    <location>
        <begin position="11"/>
        <end position="30"/>
    </location>
</feature>